<dbReference type="EMBL" id="CP080507">
    <property type="protein sequence ID" value="QYM80805.1"/>
    <property type="molecule type" value="Genomic_DNA"/>
</dbReference>
<dbReference type="AlphaFoldDB" id="A0A8F9TX90"/>
<evidence type="ECO:0000313" key="2">
    <source>
        <dbReference type="Proteomes" id="UP000825051"/>
    </source>
</evidence>
<sequence>MPNWGHFRSMKTTIDLPEDELAEAIRHTGAKTKTEAVSLAVADFNRRQRLTRLAARMGTFQDMLTRNDLNRMRETD</sequence>
<dbReference type="Pfam" id="PF09957">
    <property type="entry name" value="VapB_antitoxin"/>
    <property type="match status" value="1"/>
</dbReference>
<evidence type="ECO:0000313" key="1">
    <source>
        <dbReference type="EMBL" id="QYM80805.1"/>
    </source>
</evidence>
<protein>
    <submittedName>
        <fullName evidence="1">Type II toxin-antitoxin system VapB family antitoxin</fullName>
    </submittedName>
</protein>
<name>A0A8F9TX90_9BACT</name>
<organism evidence="1 2">
    <name type="scientific">Horticoccus luteus</name>
    <dbReference type="NCBI Taxonomy" id="2862869"/>
    <lineage>
        <taxon>Bacteria</taxon>
        <taxon>Pseudomonadati</taxon>
        <taxon>Verrucomicrobiota</taxon>
        <taxon>Opitutia</taxon>
        <taxon>Opitutales</taxon>
        <taxon>Opitutaceae</taxon>
        <taxon>Horticoccus</taxon>
    </lineage>
</organism>
<keyword evidence="2" id="KW-1185">Reference proteome</keyword>
<dbReference type="InterPro" id="IPR019239">
    <property type="entry name" value="VapB_antitoxin"/>
</dbReference>
<dbReference type="KEGG" id="ole:K0B96_09330"/>
<gene>
    <name evidence="1" type="ORF">K0B96_09330</name>
</gene>
<proteinExistence type="predicted"/>
<accession>A0A8F9TX90</accession>
<reference evidence="1" key="1">
    <citation type="submission" date="2021-08" db="EMBL/GenBank/DDBJ databases">
        <title>Genome of a novel bacterium of the phylum Verrucomicrobia, Oleiharenicola sp. KSB-15.</title>
        <authorList>
            <person name="Chung J.-H."/>
            <person name="Ahn J.-H."/>
            <person name="Yoon Y."/>
            <person name="Kim D.-Y."/>
            <person name="An S.-H."/>
            <person name="Park I."/>
            <person name="Yeon J."/>
        </authorList>
    </citation>
    <scope>NUCLEOTIDE SEQUENCE</scope>
    <source>
        <strain evidence="1">KSB-15</strain>
    </source>
</reference>
<dbReference type="Proteomes" id="UP000825051">
    <property type="component" value="Chromosome"/>
</dbReference>